<dbReference type="Pfam" id="PF01783">
    <property type="entry name" value="Ribosomal_L32p"/>
    <property type="match status" value="1"/>
</dbReference>
<sequence>MAIVPKRKTSKQRKHLRRSHHALDVVTLTECSNCKQQIIPHQACKYCGFYKGTKFIKVALNDKIK</sequence>
<organism evidence="6 7">
    <name type="scientific">Mycoplasma phocoeninasale</name>
    <dbReference type="NCBI Taxonomy" id="2726117"/>
    <lineage>
        <taxon>Bacteria</taxon>
        <taxon>Bacillati</taxon>
        <taxon>Mycoplasmatota</taxon>
        <taxon>Mollicutes</taxon>
        <taxon>Mycoplasmataceae</taxon>
        <taxon>Mycoplasma</taxon>
    </lineage>
</organism>
<dbReference type="HAMAP" id="MF_00340">
    <property type="entry name" value="Ribosomal_bL32"/>
    <property type="match status" value="1"/>
</dbReference>
<reference evidence="6 7" key="1">
    <citation type="submission" date="2020-04" db="EMBL/GenBank/DDBJ databases">
        <title>Novel Mycoplasma species detected in Phocoena phocoena (harbor porpoise) from the USA.</title>
        <authorList>
            <person name="Volokhov D.V."/>
        </authorList>
    </citation>
    <scope>NUCLEOTIDE SEQUENCE [LARGE SCALE GENOMIC DNA]</scope>
    <source>
        <strain evidence="6 7">C264-NAS</strain>
    </source>
</reference>
<dbReference type="PANTHER" id="PTHR35534:SF1">
    <property type="entry name" value="LARGE RIBOSOMAL SUBUNIT PROTEIN BL32"/>
    <property type="match status" value="1"/>
</dbReference>
<dbReference type="Gene3D" id="1.20.5.640">
    <property type="entry name" value="Single helix bin"/>
    <property type="match status" value="1"/>
</dbReference>
<gene>
    <name evidence="5 6" type="primary">rpmF</name>
    <name evidence="6" type="ORF">HGG64_00250</name>
</gene>
<dbReference type="PANTHER" id="PTHR35534">
    <property type="entry name" value="50S RIBOSOMAL PROTEIN L32"/>
    <property type="match status" value="1"/>
</dbReference>
<name>A0A858U5Y4_9MOLU</name>
<dbReference type="GO" id="GO:0003735">
    <property type="term" value="F:structural constituent of ribosome"/>
    <property type="evidence" value="ECO:0007669"/>
    <property type="project" value="InterPro"/>
</dbReference>
<comment type="similarity">
    <text evidence="1 5">Belongs to the bacterial ribosomal protein bL32 family.</text>
</comment>
<dbReference type="InterPro" id="IPR002677">
    <property type="entry name" value="Ribosomal_bL32"/>
</dbReference>
<evidence type="ECO:0000256" key="1">
    <source>
        <dbReference type="ARBA" id="ARBA00008560"/>
    </source>
</evidence>
<dbReference type="RefSeq" id="WP_169579986.1">
    <property type="nucleotide sequence ID" value="NZ_CP051480.1"/>
</dbReference>
<keyword evidence="7" id="KW-1185">Reference proteome</keyword>
<evidence type="ECO:0000256" key="5">
    <source>
        <dbReference type="HAMAP-Rule" id="MF_00340"/>
    </source>
</evidence>
<dbReference type="SUPFAM" id="SSF57829">
    <property type="entry name" value="Zn-binding ribosomal proteins"/>
    <property type="match status" value="1"/>
</dbReference>
<dbReference type="InterPro" id="IPR044957">
    <property type="entry name" value="Ribosomal_bL32_bact"/>
</dbReference>
<dbReference type="Proteomes" id="UP000501728">
    <property type="component" value="Chromosome"/>
</dbReference>
<evidence type="ECO:0000256" key="3">
    <source>
        <dbReference type="ARBA" id="ARBA00023274"/>
    </source>
</evidence>
<dbReference type="KEGG" id="mphn:HGG64_00250"/>
<protein>
    <recommendedName>
        <fullName evidence="4 5">Large ribosomal subunit protein bL32</fullName>
    </recommendedName>
</protein>
<accession>A0A858U5Y4</accession>
<dbReference type="GO" id="GO:0006412">
    <property type="term" value="P:translation"/>
    <property type="evidence" value="ECO:0007669"/>
    <property type="project" value="UniProtKB-UniRule"/>
</dbReference>
<dbReference type="EMBL" id="CP051480">
    <property type="protein sequence ID" value="QJG66156.1"/>
    <property type="molecule type" value="Genomic_DNA"/>
</dbReference>
<evidence type="ECO:0000313" key="7">
    <source>
        <dbReference type="Proteomes" id="UP000501728"/>
    </source>
</evidence>
<dbReference type="AlphaFoldDB" id="A0A858U5Y4"/>
<evidence type="ECO:0000256" key="4">
    <source>
        <dbReference type="ARBA" id="ARBA00035178"/>
    </source>
</evidence>
<dbReference type="GO" id="GO:0015934">
    <property type="term" value="C:large ribosomal subunit"/>
    <property type="evidence" value="ECO:0007669"/>
    <property type="project" value="InterPro"/>
</dbReference>
<keyword evidence="3 5" id="KW-0687">Ribonucleoprotein</keyword>
<dbReference type="InterPro" id="IPR011332">
    <property type="entry name" value="Ribosomal_zn-bd"/>
</dbReference>
<evidence type="ECO:0000256" key="2">
    <source>
        <dbReference type="ARBA" id="ARBA00022980"/>
    </source>
</evidence>
<evidence type="ECO:0000313" key="6">
    <source>
        <dbReference type="EMBL" id="QJG66156.1"/>
    </source>
</evidence>
<keyword evidence="2 5" id="KW-0689">Ribosomal protein</keyword>
<proteinExistence type="inferred from homology"/>
<dbReference type="NCBIfam" id="TIGR01031">
    <property type="entry name" value="rpmF_bact"/>
    <property type="match status" value="1"/>
</dbReference>